<dbReference type="Pfam" id="PF14740">
    <property type="entry name" value="DUF4471"/>
    <property type="match status" value="1"/>
</dbReference>
<dbReference type="AlphaFoldDB" id="A0A564YZY9"/>
<feature type="domain" description="Dynein assembly factor 3 C-terminal" evidence="6">
    <location>
        <begin position="141"/>
        <end position="243"/>
    </location>
</feature>
<evidence type="ECO:0000259" key="5">
    <source>
        <dbReference type="Pfam" id="PF14737"/>
    </source>
</evidence>
<evidence type="ECO:0000313" key="7">
    <source>
        <dbReference type="EMBL" id="VUZ52273.1"/>
    </source>
</evidence>
<evidence type="ECO:0000256" key="1">
    <source>
        <dbReference type="ARBA" id="ARBA00010449"/>
    </source>
</evidence>
<dbReference type="Pfam" id="PF14737">
    <property type="entry name" value="DUF4470"/>
    <property type="match status" value="1"/>
</dbReference>
<feature type="domain" description="DUF4470" evidence="5">
    <location>
        <begin position="14"/>
        <end position="108"/>
    </location>
</feature>
<reference evidence="7 8" key="1">
    <citation type="submission" date="2019-07" db="EMBL/GenBank/DDBJ databases">
        <authorList>
            <person name="Jastrzebski P J."/>
            <person name="Paukszto L."/>
            <person name="Jastrzebski P J."/>
        </authorList>
    </citation>
    <scope>NUCLEOTIDE SEQUENCE [LARGE SCALE GENOMIC DNA]</scope>
    <source>
        <strain evidence="7 8">WMS-il1</strain>
    </source>
</reference>
<dbReference type="InterPro" id="IPR039304">
    <property type="entry name" value="DNAAF3"/>
</dbReference>
<dbReference type="InterPro" id="IPR027974">
    <property type="entry name" value="DUF4470"/>
</dbReference>
<dbReference type="PANTHER" id="PTHR22118">
    <property type="entry name" value="DYNEIN ASSEMBLY FACTOR 3, AXONEMAL"/>
    <property type="match status" value="1"/>
</dbReference>
<evidence type="ECO:0000256" key="3">
    <source>
        <dbReference type="ARBA" id="ARBA00022794"/>
    </source>
</evidence>
<keyword evidence="2" id="KW-0963">Cytoplasm</keyword>
<sequence length="245" mass="28638">MIVNESEALGYIAWWGLTPAINLFEEFKINQENINVFCFGFSDARNVIKSISQSMNISSKFKFNIFENSIELVARQILQLQIACMPVKELGIQEKTELFLELYGDALIRESSETWLDETATKFIKTITDTGVFDRFHPHISVNNLKSRDRDHLECTFKTWRRKNLPKFDISTYWDSRVRQHLGVRYDAIPNIFDWDCSITLRDRGIKTFESKEYGRWRSSGVAFTPREASYLSPNRSLASPRYFS</sequence>
<keyword evidence="8" id="KW-1185">Reference proteome</keyword>
<organism evidence="7 8">
    <name type="scientific">Hymenolepis diminuta</name>
    <name type="common">Rat tapeworm</name>
    <dbReference type="NCBI Taxonomy" id="6216"/>
    <lineage>
        <taxon>Eukaryota</taxon>
        <taxon>Metazoa</taxon>
        <taxon>Spiralia</taxon>
        <taxon>Lophotrochozoa</taxon>
        <taxon>Platyhelminthes</taxon>
        <taxon>Cestoda</taxon>
        <taxon>Eucestoda</taxon>
        <taxon>Cyclophyllidea</taxon>
        <taxon>Hymenolepididae</taxon>
        <taxon>Hymenolepis</taxon>
    </lineage>
</organism>
<dbReference type="EMBL" id="CABIJS010000477">
    <property type="protein sequence ID" value="VUZ52273.1"/>
    <property type="molecule type" value="Genomic_DNA"/>
</dbReference>
<comment type="subcellular location">
    <subcellularLocation>
        <location evidence="4">Dynein axonemal particle</location>
    </subcellularLocation>
</comment>
<protein>
    <submittedName>
        <fullName evidence="7">Uncharacterized protein</fullName>
    </submittedName>
</protein>
<proteinExistence type="inferred from homology"/>
<evidence type="ECO:0000256" key="4">
    <source>
        <dbReference type="ARBA" id="ARBA00024190"/>
    </source>
</evidence>
<accession>A0A564YZY9</accession>
<dbReference type="PANTHER" id="PTHR22118:SF14">
    <property type="entry name" value="DYNEIN AXONEMAL ASSEMBLY FACTOR 3"/>
    <property type="match status" value="1"/>
</dbReference>
<keyword evidence="3" id="KW-0970">Cilium biogenesis/degradation</keyword>
<dbReference type="Proteomes" id="UP000321570">
    <property type="component" value="Unassembled WGS sequence"/>
</dbReference>
<dbReference type="GO" id="GO:0120293">
    <property type="term" value="C:dynein axonemal particle"/>
    <property type="evidence" value="ECO:0007669"/>
    <property type="project" value="UniProtKB-SubCell"/>
</dbReference>
<evidence type="ECO:0000256" key="2">
    <source>
        <dbReference type="ARBA" id="ARBA00022490"/>
    </source>
</evidence>
<evidence type="ECO:0000259" key="6">
    <source>
        <dbReference type="Pfam" id="PF14740"/>
    </source>
</evidence>
<dbReference type="GO" id="GO:0070286">
    <property type="term" value="P:axonemal dynein complex assembly"/>
    <property type="evidence" value="ECO:0007669"/>
    <property type="project" value="InterPro"/>
</dbReference>
<feature type="non-terminal residue" evidence="7">
    <location>
        <position position="245"/>
    </location>
</feature>
<comment type="similarity">
    <text evidence="1">Belongs to the DNAAF3 family.</text>
</comment>
<evidence type="ECO:0000313" key="8">
    <source>
        <dbReference type="Proteomes" id="UP000321570"/>
    </source>
</evidence>
<gene>
    <name evidence="7" type="ORF">WMSIL1_LOCUS10769</name>
</gene>
<dbReference type="InterPro" id="IPR028235">
    <property type="entry name" value="DNAAF3_C"/>
</dbReference>
<dbReference type="GO" id="GO:0044458">
    <property type="term" value="P:motile cilium assembly"/>
    <property type="evidence" value="ECO:0007669"/>
    <property type="project" value="TreeGrafter"/>
</dbReference>
<name>A0A564YZY9_HYMDI</name>